<accession>A0A0E0R886</accession>
<dbReference type="Proteomes" id="UP000008022">
    <property type="component" value="Unassembled WGS sequence"/>
</dbReference>
<dbReference type="EnsemblPlants" id="ORUFI11G13860.1">
    <property type="protein sequence ID" value="ORUFI11G13860.1"/>
    <property type="gene ID" value="ORUFI11G13860"/>
</dbReference>
<organism evidence="1 2">
    <name type="scientific">Oryza rufipogon</name>
    <name type="common">Brownbeard rice</name>
    <name type="synonym">Asian wild rice</name>
    <dbReference type="NCBI Taxonomy" id="4529"/>
    <lineage>
        <taxon>Eukaryota</taxon>
        <taxon>Viridiplantae</taxon>
        <taxon>Streptophyta</taxon>
        <taxon>Embryophyta</taxon>
        <taxon>Tracheophyta</taxon>
        <taxon>Spermatophyta</taxon>
        <taxon>Magnoliopsida</taxon>
        <taxon>Liliopsida</taxon>
        <taxon>Poales</taxon>
        <taxon>Poaceae</taxon>
        <taxon>BOP clade</taxon>
        <taxon>Oryzoideae</taxon>
        <taxon>Oryzeae</taxon>
        <taxon>Oryzinae</taxon>
        <taxon>Oryza</taxon>
    </lineage>
</organism>
<dbReference type="AlphaFoldDB" id="A0A0E0R886"/>
<reference evidence="2" key="1">
    <citation type="submission" date="2013-06" db="EMBL/GenBank/DDBJ databases">
        <authorList>
            <person name="Zhao Q."/>
        </authorList>
    </citation>
    <scope>NUCLEOTIDE SEQUENCE</scope>
    <source>
        <strain evidence="2">cv. W1943</strain>
    </source>
</reference>
<dbReference type="Gramene" id="ORUFI11G13860.1">
    <property type="protein sequence ID" value="ORUFI11G13860.1"/>
    <property type="gene ID" value="ORUFI11G13860"/>
</dbReference>
<name>A0A0E0R886_ORYRU</name>
<evidence type="ECO:0000313" key="1">
    <source>
        <dbReference type="EnsemblPlants" id="ORUFI11G13860.1"/>
    </source>
</evidence>
<reference evidence="1" key="2">
    <citation type="submission" date="2015-06" db="UniProtKB">
        <authorList>
            <consortium name="EnsemblPlants"/>
        </authorList>
    </citation>
    <scope>IDENTIFICATION</scope>
</reference>
<proteinExistence type="predicted"/>
<dbReference type="HOGENOM" id="CLU_3423563_0_0_1"/>
<evidence type="ECO:0000313" key="2">
    <source>
        <dbReference type="Proteomes" id="UP000008022"/>
    </source>
</evidence>
<sequence>MATGRSLLWQLSPSVTTFSPFMF</sequence>
<keyword evidence="2" id="KW-1185">Reference proteome</keyword>
<protein>
    <submittedName>
        <fullName evidence="1">Uncharacterized protein</fullName>
    </submittedName>
</protein>